<feature type="region of interest" description="Disordered" evidence="1">
    <location>
        <begin position="1"/>
        <end position="73"/>
    </location>
</feature>
<accession>A0AAV9DN85</accession>
<feature type="compositionally biased region" description="Acidic residues" evidence="1">
    <location>
        <begin position="179"/>
        <end position="193"/>
    </location>
</feature>
<dbReference type="AlphaFoldDB" id="A0AAV9DN85"/>
<organism evidence="2 3">
    <name type="scientific">Acorus calamus</name>
    <name type="common">Sweet flag</name>
    <dbReference type="NCBI Taxonomy" id="4465"/>
    <lineage>
        <taxon>Eukaryota</taxon>
        <taxon>Viridiplantae</taxon>
        <taxon>Streptophyta</taxon>
        <taxon>Embryophyta</taxon>
        <taxon>Tracheophyta</taxon>
        <taxon>Spermatophyta</taxon>
        <taxon>Magnoliopsida</taxon>
        <taxon>Liliopsida</taxon>
        <taxon>Acoraceae</taxon>
        <taxon>Acorus</taxon>
    </lineage>
</organism>
<feature type="compositionally biased region" description="Basic and acidic residues" evidence="1">
    <location>
        <begin position="101"/>
        <end position="114"/>
    </location>
</feature>
<feature type="compositionally biased region" description="Low complexity" evidence="1">
    <location>
        <begin position="166"/>
        <end position="178"/>
    </location>
</feature>
<proteinExistence type="predicted"/>
<dbReference type="Proteomes" id="UP001180020">
    <property type="component" value="Unassembled WGS sequence"/>
</dbReference>
<evidence type="ECO:0000256" key="1">
    <source>
        <dbReference type="SAM" id="MobiDB-lite"/>
    </source>
</evidence>
<gene>
    <name evidence="2" type="primary">CHRC</name>
    <name evidence="2" type="ORF">QJS10_CPB12g00392</name>
</gene>
<sequence length="206" mass="22561">MQNPIPNSPPSPIQTLPNPLPFTPIQETQSGPSDHRLRPVQAVEVPHRPQGVGFRRRVGRAGGGREPGDWGGVATAVEEEVQVEPSEVEKLKRGLIDAFYRTDRGLKTSSETRTDLPPVITHAEQQQHPCTPRRSCKRKRDFRSNPRDHPGDQSDGHDRVQPLQERAAAGARAAVDQGGDPDEGVGGDEEDGGVGDRCRVEIKSHF</sequence>
<feature type="region of interest" description="Disordered" evidence="1">
    <location>
        <begin position="101"/>
        <end position="206"/>
    </location>
</feature>
<reference evidence="2" key="1">
    <citation type="journal article" date="2023" name="Nat. Commun.">
        <title>Diploid and tetraploid genomes of Acorus and the evolution of monocots.</title>
        <authorList>
            <person name="Ma L."/>
            <person name="Liu K.W."/>
            <person name="Li Z."/>
            <person name="Hsiao Y.Y."/>
            <person name="Qi Y."/>
            <person name="Fu T."/>
            <person name="Tang G.D."/>
            <person name="Zhang D."/>
            <person name="Sun W.H."/>
            <person name="Liu D.K."/>
            <person name="Li Y."/>
            <person name="Chen G.Z."/>
            <person name="Liu X.D."/>
            <person name="Liao X.Y."/>
            <person name="Jiang Y.T."/>
            <person name="Yu X."/>
            <person name="Hao Y."/>
            <person name="Huang J."/>
            <person name="Zhao X.W."/>
            <person name="Ke S."/>
            <person name="Chen Y.Y."/>
            <person name="Wu W.L."/>
            <person name="Hsu J.L."/>
            <person name="Lin Y.F."/>
            <person name="Huang M.D."/>
            <person name="Li C.Y."/>
            <person name="Huang L."/>
            <person name="Wang Z.W."/>
            <person name="Zhao X."/>
            <person name="Zhong W.Y."/>
            <person name="Peng D.H."/>
            <person name="Ahmad S."/>
            <person name="Lan S."/>
            <person name="Zhang J.S."/>
            <person name="Tsai W.C."/>
            <person name="Van de Peer Y."/>
            <person name="Liu Z.J."/>
        </authorList>
    </citation>
    <scope>NUCLEOTIDE SEQUENCE</scope>
    <source>
        <strain evidence="2">CP</strain>
    </source>
</reference>
<protein>
    <submittedName>
        <fullName evidence="2">Chromoplast-specific carotenoid-associated protein, chromoplast</fullName>
    </submittedName>
</protein>
<feature type="compositionally biased region" description="Basic and acidic residues" evidence="1">
    <location>
        <begin position="142"/>
        <end position="160"/>
    </location>
</feature>
<keyword evidence="3" id="KW-1185">Reference proteome</keyword>
<comment type="caution">
    <text evidence="2">The sequence shown here is derived from an EMBL/GenBank/DDBJ whole genome shotgun (WGS) entry which is preliminary data.</text>
</comment>
<evidence type="ECO:0000313" key="3">
    <source>
        <dbReference type="Proteomes" id="UP001180020"/>
    </source>
</evidence>
<reference evidence="2" key="2">
    <citation type="submission" date="2023-06" db="EMBL/GenBank/DDBJ databases">
        <authorList>
            <person name="Ma L."/>
            <person name="Liu K.-W."/>
            <person name="Li Z."/>
            <person name="Hsiao Y.-Y."/>
            <person name="Qi Y."/>
            <person name="Fu T."/>
            <person name="Tang G."/>
            <person name="Zhang D."/>
            <person name="Sun W.-H."/>
            <person name="Liu D.-K."/>
            <person name="Li Y."/>
            <person name="Chen G.-Z."/>
            <person name="Liu X.-D."/>
            <person name="Liao X.-Y."/>
            <person name="Jiang Y.-T."/>
            <person name="Yu X."/>
            <person name="Hao Y."/>
            <person name="Huang J."/>
            <person name="Zhao X.-W."/>
            <person name="Ke S."/>
            <person name="Chen Y.-Y."/>
            <person name="Wu W.-L."/>
            <person name="Hsu J.-L."/>
            <person name="Lin Y.-F."/>
            <person name="Huang M.-D."/>
            <person name="Li C.-Y."/>
            <person name="Huang L."/>
            <person name="Wang Z.-W."/>
            <person name="Zhao X."/>
            <person name="Zhong W.-Y."/>
            <person name="Peng D.-H."/>
            <person name="Ahmad S."/>
            <person name="Lan S."/>
            <person name="Zhang J.-S."/>
            <person name="Tsai W.-C."/>
            <person name="Van De Peer Y."/>
            <person name="Liu Z.-J."/>
        </authorList>
    </citation>
    <scope>NUCLEOTIDE SEQUENCE</scope>
    <source>
        <strain evidence="2">CP</strain>
        <tissue evidence="2">Leaves</tissue>
    </source>
</reference>
<feature type="compositionally biased region" description="Pro residues" evidence="1">
    <location>
        <begin position="1"/>
        <end position="22"/>
    </location>
</feature>
<dbReference type="EMBL" id="JAUJYO010000012">
    <property type="protein sequence ID" value="KAK1302555.1"/>
    <property type="molecule type" value="Genomic_DNA"/>
</dbReference>
<evidence type="ECO:0000313" key="2">
    <source>
        <dbReference type="EMBL" id="KAK1302555.1"/>
    </source>
</evidence>
<name>A0AAV9DN85_ACOCL</name>
<feature type="compositionally biased region" description="Gly residues" evidence="1">
    <location>
        <begin position="60"/>
        <end position="71"/>
    </location>
</feature>
<feature type="compositionally biased region" description="Basic and acidic residues" evidence="1">
    <location>
        <begin position="194"/>
        <end position="206"/>
    </location>
</feature>